<dbReference type="EMBL" id="JAAWWB010001138">
    <property type="protein sequence ID" value="KAG6736261.1"/>
    <property type="molecule type" value="Genomic_DNA"/>
</dbReference>
<dbReference type="PANTHER" id="PTHR34461">
    <property type="entry name" value="EXPRESSED PROTEIN"/>
    <property type="match status" value="1"/>
</dbReference>
<dbReference type="AlphaFoldDB" id="A0A8X7XQ51"/>
<feature type="compositionally biased region" description="Polar residues" evidence="1">
    <location>
        <begin position="130"/>
        <end position="144"/>
    </location>
</feature>
<keyword evidence="3" id="KW-1185">Reference proteome</keyword>
<protein>
    <submittedName>
        <fullName evidence="2">Uncharacterized protein</fullName>
    </submittedName>
</protein>
<sequence length="1135" mass="125139">MELRSCSHLHFIQTVAGGKMMNVFRGKPALKFKELKDINETGEAGNHHLLPAARPKLELEDWSIDSDRAETESLHVLAGATIKIECESPESNCSSVVDGGKTESDDVNFGTMTLKQFKERYRSKKRKLSRNTGLIGQTSETCSPAKQEPHDSQFELEEFEAMEPLSSWKSRILKSRKKKRKCRSESSFSSSSESALCIVKSKREKSDQVIFQSSGILPAPIDVKVEVMEPISFDCRYVTLINSSGGCGEPLASSLVVSSGEPEITDGCVSETGTLIVSVEEPETANDGSPQMPVFSSDEPQCCVVNDQSYEGGGHVNPESILDVNASCGEILTVDIAEAISVLSSDLSLSEIKEKNSVVDSHPSVDPAGVVSPIKGDSSIAYNDSQSEEPERVEDHGFETHKSTFFSNELQCCAVNEESYEPVEHADPKSMPDVRASGGEIRMVDVAELTTDHKPGRVEDHGFETHKSTFFSNELQCCAVNEESYEPVEHADPKSMPDVRASGGEIRMVDVAELTTDHKPGRVEDHGFETHKSTFFRNELQCCAVNEESYEPEEHADPKSMPDVRASGGEIRMVDVAELTTDHKPGRVEDHGFETRKSTFFSNELQCCVVNKESYEPVEHAVLKSMPDIRASGREIIMVDVAELTTDHKPGRVEDHGFETRKSTFFSNELQCCVVNKESYEPVEHAVLKSMPDIRASGREIIMVDVAELTTDHNSCLSSAELKKESSAAYPHPQHCGDDSIEVASPSKHHASDMCNDSQNLRGMHELSESKSYSQVQVPDTSMVNISHSTELSNRHGLHLSEDEAKDDRPHVEASVISSPVSGFISFRDSNLCSGQDGCLASAAAKEKKAPLSACADAARKFSAVTCVDEPVTLANVQGRHHSKLQHLPEKLLSTRKAISPTSQKKLCKAMEASDLDDEEYYKYTRKLCYRNLNGNKIGRLGRANQNQRVDLTISPERITRKPKNDKNGFHHKGILKVPHPSGTVPRFGTGCSSVQSCSESAISFSQKQMRDIESIATKLTKELNSMKDVVQESWHSKVYPATPLKYSADEVKIAVQNATRVEESARRWLSIMARDCNRFCKIMKLTDKASATSGNVVPKEKRKIVFADEAGGKLCDVKTFENDTASVTWSSSDK</sequence>
<accession>A0A8X7XQ51</accession>
<reference evidence="2" key="1">
    <citation type="journal article" date="2020" name="bioRxiv">
        <title>Hybrid origin of Populus tomentosa Carr. identified through genome sequencing and phylogenomic analysis.</title>
        <authorList>
            <person name="An X."/>
            <person name="Gao K."/>
            <person name="Chen Z."/>
            <person name="Li J."/>
            <person name="Yang X."/>
            <person name="Yang X."/>
            <person name="Zhou J."/>
            <person name="Guo T."/>
            <person name="Zhao T."/>
            <person name="Huang S."/>
            <person name="Miao D."/>
            <person name="Khan W.U."/>
            <person name="Rao P."/>
            <person name="Ye M."/>
            <person name="Lei B."/>
            <person name="Liao W."/>
            <person name="Wang J."/>
            <person name="Ji L."/>
            <person name="Li Y."/>
            <person name="Guo B."/>
            <person name="Mustafa N.S."/>
            <person name="Li S."/>
            <person name="Yun Q."/>
            <person name="Keller S.R."/>
            <person name="Mao J."/>
            <person name="Zhang R."/>
            <person name="Strauss S.H."/>
        </authorList>
    </citation>
    <scope>NUCLEOTIDE SEQUENCE</scope>
    <source>
        <strain evidence="2">GM15</strain>
        <tissue evidence="2">Leaf</tissue>
    </source>
</reference>
<evidence type="ECO:0000256" key="1">
    <source>
        <dbReference type="SAM" id="MobiDB-lite"/>
    </source>
</evidence>
<organism evidence="2 3">
    <name type="scientific">Populus tomentosa</name>
    <name type="common">Chinese white poplar</name>
    <dbReference type="NCBI Taxonomy" id="118781"/>
    <lineage>
        <taxon>Eukaryota</taxon>
        <taxon>Viridiplantae</taxon>
        <taxon>Streptophyta</taxon>
        <taxon>Embryophyta</taxon>
        <taxon>Tracheophyta</taxon>
        <taxon>Spermatophyta</taxon>
        <taxon>Magnoliopsida</taxon>
        <taxon>eudicotyledons</taxon>
        <taxon>Gunneridae</taxon>
        <taxon>Pentapetalae</taxon>
        <taxon>rosids</taxon>
        <taxon>fabids</taxon>
        <taxon>Malpighiales</taxon>
        <taxon>Salicaceae</taxon>
        <taxon>Saliceae</taxon>
        <taxon>Populus</taxon>
    </lineage>
</organism>
<dbReference type="OrthoDB" id="775914at2759"/>
<proteinExistence type="predicted"/>
<comment type="caution">
    <text evidence="2">The sequence shown here is derived from an EMBL/GenBank/DDBJ whole genome shotgun (WGS) entry which is preliminary data.</text>
</comment>
<dbReference type="Proteomes" id="UP000886885">
    <property type="component" value="Unassembled WGS sequence"/>
</dbReference>
<evidence type="ECO:0000313" key="2">
    <source>
        <dbReference type="EMBL" id="KAG6736261.1"/>
    </source>
</evidence>
<dbReference type="PANTHER" id="PTHR34461:SF2">
    <property type="entry name" value="EXPRESSED PROTEIN"/>
    <property type="match status" value="1"/>
</dbReference>
<name>A0A8X7XQ51_POPTO</name>
<evidence type="ECO:0000313" key="3">
    <source>
        <dbReference type="Proteomes" id="UP000886885"/>
    </source>
</evidence>
<gene>
    <name evidence="2" type="ORF">POTOM_061001</name>
</gene>
<feature type="region of interest" description="Disordered" evidence="1">
    <location>
        <begin position="128"/>
        <end position="150"/>
    </location>
</feature>